<reference evidence="1 2" key="1">
    <citation type="submission" date="2019-11" db="EMBL/GenBank/DDBJ databases">
        <title>Genome sequences of 17 halophilic strains isolated from different environments.</title>
        <authorList>
            <person name="Furrow R.E."/>
        </authorList>
    </citation>
    <scope>NUCLEOTIDE SEQUENCE [LARGE SCALE GENOMIC DNA]</scope>
    <source>
        <strain evidence="1 2">22514_16_FS</strain>
    </source>
</reference>
<proteinExistence type="predicted"/>
<dbReference type="SUPFAM" id="SSF48208">
    <property type="entry name" value="Six-hairpin glycosidases"/>
    <property type="match status" value="1"/>
</dbReference>
<sequence length="1076" mass="122740">MRKSHYYYDAQKGFVIENFDKAKTFSSFLPGIAGVKGIPMWAFYVNRGQGICSFGIENKNSPIMEFSPASIAYRNVSKNGFRTFVKLKNQERLIEPFSPDVDTEHIQRNMYIKENRLTIEEINPEVGINVTVNYFQIPHDHFAGLVRKVEITNLNDTPLDLEVVDGMPEVLPYGVENMAYKEVGNLLRSWMEVYNLENSIPFYHVRASIGDEAKVEEVTKGHFYLSFTDDKQLQSPIVDADILFGTESSLRYPEGFIQHSLDELATFSQVTANKVPCAFTPVKKYLEPQQSVTISSIIGHVEDIDVINSRVNELTRLNYIQEKQQAADELVHQLTDSIQTATDSPVFDQYCRQTYLDNVLRGGVPLLLENGEDNFVYHVFSRKHGDMERDYNFFRIAPEYYSQGNGNFRDANQNRRNDIFFNPKIGSFNVNMFMSLIQIDGYNPLSVEGCTFEIPQVRLDSVKQVVENHVSSHQEEIIQLLSSRFTPGKLMHYIALHHVDVKGNEDEFLANILSNSTQQIEASFGEGFWTDHWTYNLDHIESYLAIYPDQIEAFLFDDHTYAFFDSPVRVLPRKQKHVLSNGTVRQYGAVQEDEQKMKKLGVGLQDTNWLRTKSGEGEVYQTSLFAKLISLSLVKFSSLDPYGMGIEMEANKPGWNDALNGLPGLIGSGMGETFELKRLINFMLQNMSMYEGKSIYLPEEITSFLYNVNTLVEEYYSDHINEFTYWDEVSTLRETFRENVRFGITGKEESVSLAELKSMYEGFLNKINKGIQRAIEIGDGLSPTYLSYEASDYEVIDLEQSETLSTFEGLPPVRVKRFTVKPLNHFLEAPARALKTSENKEVSLSIYNAVKETALFDEALKMYKTSVDLTNESYEIGRIKAFTPGWLERESVFLHMSYKYLLGLIKSSLYDEFFEEIKTSLIPFLDAEKYGRSTLENVSFIATSVNPDPAVHGQGFVARLSGSTAEFLSMWKEMMFGHYPFTMVNGELAFALNPILPGWLFNEQGEVSATFLGSTTITYKNQDKRNTYGENHTEVNSMKLVYHDGKSEIIEDAIIVGDIAYDIRNGDVASIEVEMS</sequence>
<protein>
    <submittedName>
        <fullName evidence="1">Cellobiose phosphorylase</fullName>
    </submittedName>
</protein>
<gene>
    <name evidence="1" type="ORF">GLW05_00090</name>
</gene>
<name>A0A6I4ZW79_9BACI</name>
<dbReference type="InterPro" id="IPR008928">
    <property type="entry name" value="6-hairpin_glycosidase_sf"/>
</dbReference>
<accession>A0A6I4ZW79</accession>
<dbReference type="AlphaFoldDB" id="A0A6I4ZW79"/>
<dbReference type="OrthoDB" id="38684at2"/>
<dbReference type="RefSeq" id="WP_160847333.1">
    <property type="nucleotide sequence ID" value="NZ_WMEQ01000001.1"/>
</dbReference>
<evidence type="ECO:0000313" key="1">
    <source>
        <dbReference type="EMBL" id="MYL32003.1"/>
    </source>
</evidence>
<dbReference type="EMBL" id="WMEQ01000001">
    <property type="protein sequence ID" value="MYL32003.1"/>
    <property type="molecule type" value="Genomic_DNA"/>
</dbReference>
<organism evidence="1 2">
    <name type="scientific">Pontibacillus yanchengensis</name>
    <dbReference type="NCBI Taxonomy" id="462910"/>
    <lineage>
        <taxon>Bacteria</taxon>
        <taxon>Bacillati</taxon>
        <taxon>Bacillota</taxon>
        <taxon>Bacilli</taxon>
        <taxon>Bacillales</taxon>
        <taxon>Bacillaceae</taxon>
        <taxon>Pontibacillus</taxon>
    </lineage>
</organism>
<dbReference type="GO" id="GO:0005975">
    <property type="term" value="P:carbohydrate metabolic process"/>
    <property type="evidence" value="ECO:0007669"/>
    <property type="project" value="InterPro"/>
</dbReference>
<comment type="caution">
    <text evidence="1">The sequence shown here is derived from an EMBL/GenBank/DDBJ whole genome shotgun (WGS) entry which is preliminary data.</text>
</comment>
<dbReference type="Proteomes" id="UP000468638">
    <property type="component" value="Unassembled WGS sequence"/>
</dbReference>
<evidence type="ECO:0000313" key="2">
    <source>
        <dbReference type="Proteomes" id="UP000468638"/>
    </source>
</evidence>